<dbReference type="PRINTS" id="PR00385">
    <property type="entry name" value="P450"/>
</dbReference>
<dbReference type="InterPro" id="IPR002401">
    <property type="entry name" value="Cyt_P450_E_grp-I"/>
</dbReference>
<keyword evidence="3" id="KW-0812">Transmembrane</keyword>
<protein>
    <recommendedName>
        <fullName evidence="12">Cytochrome P450</fullName>
    </recommendedName>
</protein>
<dbReference type="Pfam" id="PF00067">
    <property type="entry name" value="p450"/>
    <property type="match status" value="1"/>
</dbReference>
<sequence>MWSILFASLLTVLLMWVVYIVMGMVDKLVITPLRIKRIMNRQGVKGPSAYWVLGNILEMVKIRQAEANKDMKTGDYNIMSHVQPYEAQNCQAYGKMHMSWFGWQPIIRIANLDLIKQVLAKDEFIAPQIQAIFLNDLLGKGLITTEGEEWALHRQIVSPAFHQEKLKAMVPIMEKCASSMANEWEEKVKDGGGCVELEVSHYMASVTADIIAHTAFGSSYEKGRKVFEHQLSLFNLTFERLIFLTIPGYRFLPTPLNIKILMTQIRISRSLKEIIQARKYMVNMNKNSSNGNDLLGLMLTATSQKTQDMKGGKVHFGMQQLMDNCKTFFFAGYETTATLLTWTMMLLASHTTWQEHARAEVIDVCGDGDHPFDANMLDKLKMLTMILNEALRLFPPVVDQSREVVMDVKLGDLDIPKGSTLYFPRLSIHHDLELWGTDVHEFKPERFANGVAKATKHPLAFMPFSFGPRFCVGQGFAMEEAKSILVVILRRFRFQLSSNYRHAPRFWGILKLKYGVPVMLESL</sequence>
<keyword evidence="5" id="KW-1133">Transmembrane helix</keyword>
<evidence type="ECO:0000256" key="6">
    <source>
        <dbReference type="ARBA" id="ARBA00023002"/>
    </source>
</evidence>
<evidence type="ECO:0000256" key="2">
    <source>
        <dbReference type="ARBA" id="ARBA00022617"/>
    </source>
</evidence>
<evidence type="ECO:0008006" key="12">
    <source>
        <dbReference type="Google" id="ProtNLM"/>
    </source>
</evidence>
<evidence type="ECO:0000256" key="5">
    <source>
        <dbReference type="ARBA" id="ARBA00022989"/>
    </source>
</evidence>
<comment type="similarity">
    <text evidence="9">Belongs to the cytochrome P450 family.</text>
</comment>
<comment type="subcellular location">
    <subcellularLocation>
        <location evidence="1">Membrane</location>
    </subcellularLocation>
</comment>
<dbReference type="SUPFAM" id="SSF48264">
    <property type="entry name" value="Cytochrome P450"/>
    <property type="match status" value="1"/>
</dbReference>
<keyword evidence="4 9" id="KW-0479">Metal-binding</keyword>
<keyword evidence="2 9" id="KW-0349">Heme</keyword>
<evidence type="ECO:0000256" key="1">
    <source>
        <dbReference type="ARBA" id="ARBA00004370"/>
    </source>
</evidence>
<dbReference type="EMBL" id="OZ019904">
    <property type="protein sequence ID" value="CAK9199891.1"/>
    <property type="molecule type" value="Genomic_DNA"/>
</dbReference>
<evidence type="ECO:0000256" key="4">
    <source>
        <dbReference type="ARBA" id="ARBA00022723"/>
    </source>
</evidence>
<evidence type="ECO:0000256" key="9">
    <source>
        <dbReference type="RuleBase" id="RU000461"/>
    </source>
</evidence>
<evidence type="ECO:0000256" key="3">
    <source>
        <dbReference type="ARBA" id="ARBA00022692"/>
    </source>
</evidence>
<dbReference type="PANTHER" id="PTHR24282:SF211">
    <property type="entry name" value="CYTOCHROME P450-RELATED"/>
    <property type="match status" value="1"/>
</dbReference>
<evidence type="ECO:0000313" key="11">
    <source>
        <dbReference type="Proteomes" id="UP001497512"/>
    </source>
</evidence>
<proteinExistence type="inferred from homology"/>
<gene>
    <name evidence="10" type="ORF">CSSPTR1EN2_LOCUS5163</name>
</gene>
<dbReference type="InterPro" id="IPR050665">
    <property type="entry name" value="Cytochrome_P450_Monooxygen"/>
</dbReference>
<evidence type="ECO:0000256" key="7">
    <source>
        <dbReference type="ARBA" id="ARBA00023004"/>
    </source>
</evidence>
<dbReference type="PRINTS" id="PR00463">
    <property type="entry name" value="EP450I"/>
</dbReference>
<keyword evidence="8" id="KW-0472">Membrane</keyword>
<dbReference type="InterPro" id="IPR017972">
    <property type="entry name" value="Cyt_P450_CS"/>
</dbReference>
<dbReference type="InterPro" id="IPR001128">
    <property type="entry name" value="Cyt_P450"/>
</dbReference>
<dbReference type="InterPro" id="IPR036396">
    <property type="entry name" value="Cyt_P450_sf"/>
</dbReference>
<keyword evidence="6 9" id="KW-0560">Oxidoreductase</keyword>
<dbReference type="Gene3D" id="1.10.630.10">
    <property type="entry name" value="Cytochrome P450"/>
    <property type="match status" value="1"/>
</dbReference>
<keyword evidence="9" id="KW-0503">Monooxygenase</keyword>
<reference evidence="10" key="1">
    <citation type="submission" date="2024-02" db="EMBL/GenBank/DDBJ databases">
        <authorList>
            <consortium name="ELIXIR-Norway"/>
            <consortium name="Elixir Norway"/>
        </authorList>
    </citation>
    <scope>NUCLEOTIDE SEQUENCE</scope>
</reference>
<dbReference type="PROSITE" id="PS00086">
    <property type="entry name" value="CYTOCHROME_P450"/>
    <property type="match status" value="1"/>
</dbReference>
<keyword evidence="7 9" id="KW-0408">Iron</keyword>
<evidence type="ECO:0000256" key="8">
    <source>
        <dbReference type="ARBA" id="ARBA00023136"/>
    </source>
</evidence>
<dbReference type="PANTHER" id="PTHR24282">
    <property type="entry name" value="CYTOCHROME P450 FAMILY MEMBER"/>
    <property type="match status" value="1"/>
</dbReference>
<dbReference type="Proteomes" id="UP001497512">
    <property type="component" value="Chromosome 12"/>
</dbReference>
<organism evidence="10 11">
    <name type="scientific">Sphagnum troendelagicum</name>
    <dbReference type="NCBI Taxonomy" id="128251"/>
    <lineage>
        <taxon>Eukaryota</taxon>
        <taxon>Viridiplantae</taxon>
        <taxon>Streptophyta</taxon>
        <taxon>Embryophyta</taxon>
        <taxon>Bryophyta</taxon>
        <taxon>Sphagnophytina</taxon>
        <taxon>Sphagnopsida</taxon>
        <taxon>Sphagnales</taxon>
        <taxon>Sphagnaceae</taxon>
        <taxon>Sphagnum</taxon>
    </lineage>
</organism>
<name>A0ABP0TMP5_9BRYO</name>
<evidence type="ECO:0000313" key="10">
    <source>
        <dbReference type="EMBL" id="CAK9199891.1"/>
    </source>
</evidence>
<accession>A0ABP0TMP5</accession>
<keyword evidence="11" id="KW-1185">Reference proteome</keyword>